<dbReference type="Proteomes" id="UP001215280">
    <property type="component" value="Unassembled WGS sequence"/>
</dbReference>
<organism evidence="1 2">
    <name type="scientific">Mycena maculata</name>
    <dbReference type="NCBI Taxonomy" id="230809"/>
    <lineage>
        <taxon>Eukaryota</taxon>
        <taxon>Fungi</taxon>
        <taxon>Dikarya</taxon>
        <taxon>Basidiomycota</taxon>
        <taxon>Agaricomycotina</taxon>
        <taxon>Agaricomycetes</taxon>
        <taxon>Agaricomycetidae</taxon>
        <taxon>Agaricales</taxon>
        <taxon>Marasmiineae</taxon>
        <taxon>Mycenaceae</taxon>
        <taxon>Mycena</taxon>
    </lineage>
</organism>
<evidence type="ECO:0000313" key="1">
    <source>
        <dbReference type="EMBL" id="KAJ7749567.1"/>
    </source>
</evidence>
<reference evidence="1" key="1">
    <citation type="submission" date="2023-03" db="EMBL/GenBank/DDBJ databases">
        <title>Massive genome expansion in bonnet fungi (Mycena s.s.) driven by repeated elements and novel gene families across ecological guilds.</title>
        <authorList>
            <consortium name="Lawrence Berkeley National Laboratory"/>
            <person name="Harder C.B."/>
            <person name="Miyauchi S."/>
            <person name="Viragh M."/>
            <person name="Kuo A."/>
            <person name="Thoen E."/>
            <person name="Andreopoulos B."/>
            <person name="Lu D."/>
            <person name="Skrede I."/>
            <person name="Drula E."/>
            <person name="Henrissat B."/>
            <person name="Morin E."/>
            <person name="Kohler A."/>
            <person name="Barry K."/>
            <person name="LaButti K."/>
            <person name="Morin E."/>
            <person name="Salamov A."/>
            <person name="Lipzen A."/>
            <person name="Mereny Z."/>
            <person name="Hegedus B."/>
            <person name="Baldrian P."/>
            <person name="Stursova M."/>
            <person name="Weitz H."/>
            <person name="Taylor A."/>
            <person name="Grigoriev I.V."/>
            <person name="Nagy L.G."/>
            <person name="Martin F."/>
            <person name="Kauserud H."/>
        </authorList>
    </citation>
    <scope>NUCLEOTIDE SEQUENCE</scope>
    <source>
        <strain evidence="1">CBHHK188m</strain>
    </source>
</reference>
<name>A0AAD7ISJ2_9AGAR</name>
<evidence type="ECO:0000313" key="2">
    <source>
        <dbReference type="Proteomes" id="UP001215280"/>
    </source>
</evidence>
<proteinExistence type="predicted"/>
<dbReference type="AlphaFoldDB" id="A0AAD7ISJ2"/>
<gene>
    <name evidence="1" type="ORF">DFH07DRAFT_961705</name>
</gene>
<protein>
    <submittedName>
        <fullName evidence="1">Uncharacterized protein</fullName>
    </submittedName>
</protein>
<accession>A0AAD7ISJ2</accession>
<dbReference type="EMBL" id="JARJLG010000085">
    <property type="protein sequence ID" value="KAJ7749567.1"/>
    <property type="molecule type" value="Genomic_DNA"/>
</dbReference>
<comment type="caution">
    <text evidence="1">The sequence shown here is derived from an EMBL/GenBank/DDBJ whole genome shotgun (WGS) entry which is preliminary data.</text>
</comment>
<keyword evidence="2" id="KW-1185">Reference proteome</keyword>
<sequence>MRPQDPPFPSFSLVLSQPHAQSIPPSFVVFPWTSLQYQSSAPQTPLNPNLVAVPVAQPQAPTTPRLNAFSMVFNAIRHFVIVVAAKLRLRT</sequence>